<dbReference type="InterPro" id="IPR036291">
    <property type="entry name" value="NAD(P)-bd_dom_sf"/>
</dbReference>
<protein>
    <recommendedName>
        <fullName evidence="2">Gfo/Idh/MocA-like oxidoreductase N-terminal domain-containing protein</fullName>
    </recommendedName>
</protein>
<organism evidence="3">
    <name type="scientific">marine sediment metagenome</name>
    <dbReference type="NCBI Taxonomy" id="412755"/>
    <lineage>
        <taxon>unclassified sequences</taxon>
        <taxon>metagenomes</taxon>
        <taxon>ecological metagenomes</taxon>
    </lineage>
</organism>
<dbReference type="Pfam" id="PF01408">
    <property type="entry name" value="GFO_IDH_MocA"/>
    <property type="match status" value="1"/>
</dbReference>
<sequence length="119" mass="12894">MLCDLCGIPCSFPPPTEESCAASSNKHTIMSKLRVGIIGLGLGRRRAAGFAQNEAAQVCALCDVDGDKVKAVLEEHPGANGYSDYEEMLRAEKLDIVDVATPDWLHLEQCLAALRHECH</sequence>
<name>X1L5W4_9ZZZZ</name>
<feature type="non-terminal residue" evidence="3">
    <location>
        <position position="119"/>
    </location>
</feature>
<dbReference type="GO" id="GO:0000166">
    <property type="term" value="F:nucleotide binding"/>
    <property type="evidence" value="ECO:0007669"/>
    <property type="project" value="InterPro"/>
</dbReference>
<dbReference type="PANTHER" id="PTHR43818:SF11">
    <property type="entry name" value="BCDNA.GH03377"/>
    <property type="match status" value="1"/>
</dbReference>
<dbReference type="Gene3D" id="3.40.50.720">
    <property type="entry name" value="NAD(P)-binding Rossmann-like Domain"/>
    <property type="match status" value="1"/>
</dbReference>
<dbReference type="PANTHER" id="PTHR43818">
    <property type="entry name" value="BCDNA.GH03377"/>
    <property type="match status" value="1"/>
</dbReference>
<evidence type="ECO:0000313" key="3">
    <source>
        <dbReference type="EMBL" id="GAH89523.1"/>
    </source>
</evidence>
<evidence type="ECO:0000256" key="1">
    <source>
        <dbReference type="ARBA" id="ARBA00023002"/>
    </source>
</evidence>
<accession>X1L5W4</accession>
<dbReference type="InterPro" id="IPR050463">
    <property type="entry name" value="Gfo/Idh/MocA_oxidrdct_glycsds"/>
</dbReference>
<dbReference type="AlphaFoldDB" id="X1L5W4"/>
<keyword evidence="1" id="KW-0560">Oxidoreductase</keyword>
<dbReference type="SUPFAM" id="SSF51735">
    <property type="entry name" value="NAD(P)-binding Rossmann-fold domains"/>
    <property type="match status" value="1"/>
</dbReference>
<comment type="caution">
    <text evidence="3">The sequence shown here is derived from an EMBL/GenBank/DDBJ whole genome shotgun (WGS) entry which is preliminary data.</text>
</comment>
<dbReference type="InterPro" id="IPR000683">
    <property type="entry name" value="Gfo/Idh/MocA-like_OxRdtase_N"/>
</dbReference>
<reference evidence="3" key="1">
    <citation type="journal article" date="2014" name="Front. Microbiol.">
        <title>High frequency of phylogenetically diverse reductive dehalogenase-homologous genes in deep subseafloor sedimentary metagenomes.</title>
        <authorList>
            <person name="Kawai M."/>
            <person name="Futagami T."/>
            <person name="Toyoda A."/>
            <person name="Takaki Y."/>
            <person name="Nishi S."/>
            <person name="Hori S."/>
            <person name="Arai W."/>
            <person name="Tsubouchi T."/>
            <person name="Morono Y."/>
            <person name="Uchiyama I."/>
            <person name="Ito T."/>
            <person name="Fujiyama A."/>
            <person name="Inagaki F."/>
            <person name="Takami H."/>
        </authorList>
    </citation>
    <scope>NUCLEOTIDE SEQUENCE</scope>
    <source>
        <strain evidence="3">Expedition CK06-06</strain>
    </source>
</reference>
<feature type="domain" description="Gfo/Idh/MocA-like oxidoreductase N-terminal" evidence="2">
    <location>
        <begin position="33"/>
        <end position="119"/>
    </location>
</feature>
<gene>
    <name evidence="3" type="ORF">S03H2_58709</name>
</gene>
<proteinExistence type="predicted"/>
<evidence type="ECO:0000259" key="2">
    <source>
        <dbReference type="Pfam" id="PF01408"/>
    </source>
</evidence>
<dbReference type="EMBL" id="BARU01037712">
    <property type="protein sequence ID" value="GAH89523.1"/>
    <property type="molecule type" value="Genomic_DNA"/>
</dbReference>
<dbReference type="GO" id="GO:0016491">
    <property type="term" value="F:oxidoreductase activity"/>
    <property type="evidence" value="ECO:0007669"/>
    <property type="project" value="UniProtKB-KW"/>
</dbReference>